<feature type="transmembrane region" description="Helical" evidence="11">
    <location>
        <begin position="345"/>
        <end position="362"/>
    </location>
</feature>
<dbReference type="PANTHER" id="PTHR45651">
    <property type="entry name" value="CYCLIC NUCLEOTIDE-GATED ION CHANNEL 15-RELATED-RELATED"/>
    <property type="match status" value="1"/>
</dbReference>
<keyword evidence="6" id="KW-0406">Ion transport</keyword>
<dbReference type="SUPFAM" id="SSF81324">
    <property type="entry name" value="Voltage-gated potassium channels"/>
    <property type="match status" value="1"/>
</dbReference>
<feature type="transmembrane region" description="Helical" evidence="11">
    <location>
        <begin position="217"/>
        <end position="238"/>
    </location>
</feature>
<accession>A0A2I4ECF0</accession>
<feature type="domain" description="Cyclic nucleotide-binding" evidence="12">
    <location>
        <begin position="451"/>
        <end position="534"/>
    </location>
</feature>
<keyword evidence="4 11" id="KW-0812">Transmembrane</keyword>
<comment type="similarity">
    <text evidence="2">Belongs to the cyclic nucleotide-gated cation channel (TC 1.A.1.5) family.</text>
</comment>
<keyword evidence="5 11" id="KW-1133">Transmembrane helix</keyword>
<dbReference type="InterPro" id="IPR000595">
    <property type="entry name" value="cNMP-bd_dom"/>
</dbReference>
<dbReference type="PROSITE" id="PS50042">
    <property type="entry name" value="CNMP_BINDING_3"/>
    <property type="match status" value="1"/>
</dbReference>
<keyword evidence="13" id="KW-1185">Reference proteome</keyword>
<dbReference type="GO" id="GO:0016020">
    <property type="term" value="C:membrane"/>
    <property type="evidence" value="ECO:0007669"/>
    <property type="project" value="UniProtKB-SubCell"/>
</dbReference>
<dbReference type="GO" id="GO:0005216">
    <property type="term" value="F:monoatomic ion channel activity"/>
    <property type="evidence" value="ECO:0007669"/>
    <property type="project" value="InterPro"/>
</dbReference>
<dbReference type="AlphaFoldDB" id="A0A2I4ECF0"/>
<feature type="transmembrane region" description="Helical" evidence="11">
    <location>
        <begin position="142"/>
        <end position="166"/>
    </location>
</feature>
<dbReference type="Gramene" id="Jr13_26640_p1">
    <property type="protein sequence ID" value="cds.Jr13_26640_p1"/>
    <property type="gene ID" value="Jr13_26640"/>
</dbReference>
<dbReference type="Gene3D" id="2.60.120.10">
    <property type="entry name" value="Jelly Rolls"/>
    <property type="match status" value="1"/>
</dbReference>
<dbReference type="GeneID" id="108988296"/>
<evidence type="ECO:0000259" key="12">
    <source>
        <dbReference type="PROSITE" id="PS50042"/>
    </source>
</evidence>
<gene>
    <name evidence="14 15" type="primary">LOC108988296</name>
</gene>
<keyword evidence="9" id="KW-0407">Ion channel</keyword>
<dbReference type="PANTHER" id="PTHR45651:SF68">
    <property type="entry name" value="ION TRANSPORT DOMAIN-CONTAINING PROTEIN"/>
    <property type="match status" value="1"/>
</dbReference>
<evidence type="ECO:0000256" key="7">
    <source>
        <dbReference type="ARBA" id="ARBA00023136"/>
    </source>
</evidence>
<keyword evidence="3" id="KW-0813">Transport</keyword>
<evidence type="ECO:0000256" key="11">
    <source>
        <dbReference type="SAM" id="Phobius"/>
    </source>
</evidence>
<name>A0A2I4ECF0_JUGRE</name>
<dbReference type="InterPro" id="IPR005821">
    <property type="entry name" value="Ion_trans_dom"/>
</dbReference>
<evidence type="ECO:0000313" key="13">
    <source>
        <dbReference type="Proteomes" id="UP000235220"/>
    </source>
</evidence>
<evidence type="ECO:0000256" key="1">
    <source>
        <dbReference type="ARBA" id="ARBA00004141"/>
    </source>
</evidence>
<dbReference type="Proteomes" id="UP000235220">
    <property type="component" value="Chromosome 13"/>
</dbReference>
<dbReference type="STRING" id="51240.A0A2I4ECF0"/>
<proteinExistence type="inferred from homology"/>
<dbReference type="CDD" id="cd00038">
    <property type="entry name" value="CAP_ED"/>
    <property type="match status" value="1"/>
</dbReference>
<sequence length="631" mass="73096">MSYPRGRRQENEARDEDVEKQVANNNGVNSEEKKTTKMKLLHPHGQPLRVWSWIFVVFCVIAVSVVDPLFFYVPVINRDEKCLALDTRLKNNAICLRAFTDVIYIVNIILQFVRPYIDEDAGKVGRTKFVTSPLPIAKRYMLSWRFLIDILAILPLPQVLLPIIFTEMRGERYLDTRKVLTGILLVQYVPRVMRIYISWRELVKTANIIARIIWLKAAFNFFLYILASHVLGALWYLFSIQRETACWHRACEKLKRSCTPSVFSCHKRNPSSGNYAFLNDYCPLDHNATKSQFDFGIFLDAIESGTVASKDFPKKMLHCFWWGLKNLSSFGQNLQTTNYFWENSFAVFISISGLLLFLYFIGNVQTYIQLTTARTEEVIQKMKIKERDIELWISRNNFGDDIKPHIMPNIQRVLEQNIDVDPQNPLPHLPIEIRRDIKRHLCLPMLKKVPMLQTSEKHMMQSICDSLKPVYYNERTYIVREGEPLDTMLFVTQGIVWNFTTNRGVDGTFLSGECIERGHFYGEELLAWGFRGSPEPNLSDLPVSTKTVKTHTKVEGFVLTANDLNTLISRRPIEAAFALQAAWRRYNGKKNGELMSTNFARRPKPGRHADASRRLKHLEPKAIRGREFGTI</sequence>
<dbReference type="KEGG" id="jre:108988296"/>
<dbReference type="SMART" id="SM00100">
    <property type="entry name" value="cNMP"/>
    <property type="match status" value="1"/>
</dbReference>
<evidence type="ECO:0000256" key="5">
    <source>
        <dbReference type="ARBA" id="ARBA00022989"/>
    </source>
</evidence>
<dbReference type="SUPFAM" id="SSF51206">
    <property type="entry name" value="cAMP-binding domain-like"/>
    <property type="match status" value="1"/>
</dbReference>
<evidence type="ECO:0000313" key="15">
    <source>
        <dbReference type="RefSeq" id="XP_018817071.2"/>
    </source>
</evidence>
<evidence type="ECO:0000256" key="10">
    <source>
        <dbReference type="SAM" id="MobiDB-lite"/>
    </source>
</evidence>
<evidence type="ECO:0000256" key="9">
    <source>
        <dbReference type="ARBA" id="ARBA00023303"/>
    </source>
</evidence>
<dbReference type="Pfam" id="PF00520">
    <property type="entry name" value="Ion_trans"/>
    <property type="match status" value="1"/>
</dbReference>
<evidence type="ECO:0000256" key="2">
    <source>
        <dbReference type="ARBA" id="ARBA00010486"/>
    </source>
</evidence>
<comment type="subcellular location">
    <subcellularLocation>
        <location evidence="1">Membrane</location>
        <topology evidence="1">Multi-pass membrane protein</topology>
    </subcellularLocation>
</comment>
<evidence type="ECO:0000313" key="14">
    <source>
        <dbReference type="RefSeq" id="XP_018817070.2"/>
    </source>
</evidence>
<keyword evidence="8" id="KW-1071">Ligand-gated ion channel</keyword>
<evidence type="ECO:0000256" key="3">
    <source>
        <dbReference type="ARBA" id="ARBA00022448"/>
    </source>
</evidence>
<feature type="region of interest" description="Disordered" evidence="10">
    <location>
        <begin position="1"/>
        <end position="36"/>
    </location>
</feature>
<dbReference type="RefSeq" id="XP_018817071.2">
    <property type="nucleotide sequence ID" value="XM_018961526.2"/>
</dbReference>
<feature type="compositionally biased region" description="Basic and acidic residues" evidence="10">
    <location>
        <begin position="7"/>
        <end position="20"/>
    </location>
</feature>
<evidence type="ECO:0000256" key="8">
    <source>
        <dbReference type="ARBA" id="ARBA00023286"/>
    </source>
</evidence>
<evidence type="ECO:0000256" key="6">
    <source>
        <dbReference type="ARBA" id="ARBA00023065"/>
    </source>
</evidence>
<reference evidence="14 15" key="1">
    <citation type="submission" date="2025-04" db="UniProtKB">
        <authorList>
            <consortium name="RefSeq"/>
        </authorList>
    </citation>
    <scope>IDENTIFICATION</scope>
    <source>
        <tissue evidence="14 15">Leaves</tissue>
    </source>
</reference>
<organism evidence="13 15">
    <name type="scientific">Juglans regia</name>
    <name type="common">English walnut</name>
    <dbReference type="NCBI Taxonomy" id="51240"/>
    <lineage>
        <taxon>Eukaryota</taxon>
        <taxon>Viridiplantae</taxon>
        <taxon>Streptophyta</taxon>
        <taxon>Embryophyta</taxon>
        <taxon>Tracheophyta</taxon>
        <taxon>Spermatophyta</taxon>
        <taxon>Magnoliopsida</taxon>
        <taxon>eudicotyledons</taxon>
        <taxon>Gunneridae</taxon>
        <taxon>Pentapetalae</taxon>
        <taxon>rosids</taxon>
        <taxon>fabids</taxon>
        <taxon>Fagales</taxon>
        <taxon>Juglandaceae</taxon>
        <taxon>Juglans</taxon>
    </lineage>
</organism>
<dbReference type="InterPro" id="IPR018490">
    <property type="entry name" value="cNMP-bd_dom_sf"/>
</dbReference>
<feature type="transmembrane region" description="Helical" evidence="11">
    <location>
        <begin position="94"/>
        <end position="113"/>
    </location>
</feature>
<feature type="transmembrane region" description="Helical" evidence="11">
    <location>
        <begin position="178"/>
        <end position="197"/>
    </location>
</feature>
<protein>
    <submittedName>
        <fullName evidence="14 15">Cyclic nucleotide-gated ion channel 1-like</fullName>
    </submittedName>
</protein>
<dbReference type="OrthoDB" id="421226at2759"/>
<feature type="transmembrane region" description="Helical" evidence="11">
    <location>
        <begin position="50"/>
        <end position="73"/>
    </location>
</feature>
<evidence type="ECO:0000256" key="4">
    <source>
        <dbReference type="ARBA" id="ARBA00022692"/>
    </source>
</evidence>
<dbReference type="InterPro" id="IPR014710">
    <property type="entry name" value="RmlC-like_jellyroll"/>
</dbReference>
<dbReference type="RefSeq" id="XP_018817070.2">
    <property type="nucleotide sequence ID" value="XM_018961525.2"/>
</dbReference>
<keyword evidence="7 11" id="KW-0472">Membrane</keyword>
<dbReference type="Gene3D" id="1.10.287.70">
    <property type="match status" value="1"/>
</dbReference>